<evidence type="ECO:0000313" key="2">
    <source>
        <dbReference type="Proteomes" id="UP001628179"/>
    </source>
</evidence>
<dbReference type="EMBL" id="BAAFSV010000002">
    <property type="protein sequence ID" value="GAB1313426.1"/>
    <property type="molecule type" value="Genomic_DNA"/>
</dbReference>
<comment type="caution">
    <text evidence="1">The sequence shown here is derived from an EMBL/GenBank/DDBJ whole genome shotgun (WGS) entry which is preliminary data.</text>
</comment>
<organism evidence="1 2">
    <name type="scientific">Madurella fahalii</name>
    <dbReference type="NCBI Taxonomy" id="1157608"/>
    <lineage>
        <taxon>Eukaryota</taxon>
        <taxon>Fungi</taxon>
        <taxon>Dikarya</taxon>
        <taxon>Ascomycota</taxon>
        <taxon>Pezizomycotina</taxon>
        <taxon>Sordariomycetes</taxon>
        <taxon>Sordariomycetidae</taxon>
        <taxon>Sordariales</taxon>
        <taxon>Sordariales incertae sedis</taxon>
        <taxon>Madurella</taxon>
    </lineage>
</organism>
<accession>A0ABQ0G6Q8</accession>
<dbReference type="GeneID" id="98174380"/>
<dbReference type="RefSeq" id="XP_070915158.1">
    <property type="nucleotide sequence ID" value="XM_071059057.1"/>
</dbReference>
<gene>
    <name evidence="1" type="ORF">MFIFM68171_03636</name>
</gene>
<protein>
    <submittedName>
        <fullName evidence="1">Uncharacterized protein</fullName>
    </submittedName>
</protein>
<sequence>MACDLIRDFVLERTEDSSWHRHLFHPGFLSVVSHGNVNQFLGDMVRAIIERLQKGTTIKVTTVKMLSNVLGGCKFVDQQTAAGILGSIFEKASHIDIRAATVSALTDAITSTKDNKLTDFIANILEMQAAPIPVSMHERHPMTEEAWRQAEADKKPNNLPEVGEMATADRRMIQLLGLATKHQLSLPKWKDRRSSSLMARIFELFVKNNRRRMALFLTHNGFTFPEGGEISAVPVNICMINDLVPYRPRDLTAETLRTIRAANHGRHLSPH</sequence>
<name>A0ABQ0G6Q8_9PEZI</name>
<keyword evidence="2" id="KW-1185">Reference proteome</keyword>
<dbReference type="Proteomes" id="UP001628179">
    <property type="component" value="Unassembled WGS sequence"/>
</dbReference>
<proteinExistence type="predicted"/>
<evidence type="ECO:0000313" key="1">
    <source>
        <dbReference type="EMBL" id="GAB1313426.1"/>
    </source>
</evidence>
<reference evidence="1 2" key="1">
    <citation type="submission" date="2024-09" db="EMBL/GenBank/DDBJ databases">
        <title>Itraconazole resistance in Madurella fahalii resulting from another homologue of gene encoding cytochrome P450 14-alpha sterol demethylase (CYP51).</title>
        <authorList>
            <person name="Yoshioka I."/>
            <person name="Fahal A.H."/>
            <person name="Kaneko S."/>
            <person name="Yaguchi T."/>
        </authorList>
    </citation>
    <scope>NUCLEOTIDE SEQUENCE [LARGE SCALE GENOMIC DNA]</scope>
    <source>
        <strain evidence="1 2">IFM 68171</strain>
    </source>
</reference>